<dbReference type="EMBL" id="JQFZ01000062">
    <property type="protein sequence ID" value="KGO60832.1"/>
    <property type="molecule type" value="Genomic_DNA"/>
</dbReference>
<comment type="caution">
    <text evidence="8">The sequence shown here is derived from an EMBL/GenBank/DDBJ whole genome shotgun (WGS) entry which is preliminary data.</text>
</comment>
<dbReference type="InterPro" id="IPR036770">
    <property type="entry name" value="Ankyrin_rpt-contain_sf"/>
</dbReference>
<evidence type="ECO:0000256" key="7">
    <source>
        <dbReference type="SAM" id="Phobius"/>
    </source>
</evidence>
<proteinExistence type="inferred from homology"/>
<dbReference type="InterPro" id="IPR002110">
    <property type="entry name" value="Ankyrin_rpt"/>
</dbReference>
<sequence>MDSDQKFALHEAAREGRNEVVESLLNANPKSAFVKDDDERLPIHWAAAYNRVPVVELLVAMKDFDPDVEDGSGWTPLMIAASLKDAAGDATIDLLLRKGADVSIKSNTGQNALHFASSKANISTVRTLLANKCSARVKDKRGQLPLHRAAAVGSVPILKTLIEEGKSPVNATDGDGFTALHHAISEGHGPAAILLLKSGAEAEKRDSDGRLAIELVPDDKSGARSIAIPLNKILIGQESIPDKKKYMSAYLVGVAEKYGLYKHIRFNSMVEEARWDELETKWQTSVVVSGQKDSEFSSSYILNSDFLVSAVGQLNLPRTPDIPGLGDFQGKTMHSARWDWSYDMTGKRIAIIGNGATAAQIAPEVARVASHLTIYQRTPNWVIPRLDQPVSTLQKTLFKWVPPLHWRKRALQMEFREAFYTAIADGDSDLSHVIRASCTSAMKSQLPNRPELWDELTPNYAPGCKRVIITDDYYPTLARENVHLETRGITGITESGIEVDGDEQEHDLIVLATGFRTVEFMNPIRIYGANGRSLEDIWRNGATALNGVVVEDLPNFGMFYGPNTNLGHNSIILMIEAQSRYLNTLVREVMQARQQGKSLALKPEPGALKSYNDRIQAILRRTSFADPNCNSWYKRDDGAITNNWSGTVLDYQRELSKVQWQDYIAEGTGKDRVVSKTITKVSHAQEEILLSNFSLLVSAIGVLSVTGYFVASSRRLKAR</sequence>
<evidence type="ECO:0000256" key="6">
    <source>
        <dbReference type="PROSITE-ProRule" id="PRU00023"/>
    </source>
</evidence>
<comment type="similarity">
    <text evidence="2">Belongs to the FAD-binding monooxygenase family.</text>
</comment>
<evidence type="ECO:0000256" key="1">
    <source>
        <dbReference type="ARBA" id="ARBA00001974"/>
    </source>
</evidence>
<organism evidence="8 9">
    <name type="scientific">Penicillium expansum</name>
    <name type="common">Blue mold rot fungus</name>
    <dbReference type="NCBI Taxonomy" id="27334"/>
    <lineage>
        <taxon>Eukaryota</taxon>
        <taxon>Fungi</taxon>
        <taxon>Dikarya</taxon>
        <taxon>Ascomycota</taxon>
        <taxon>Pezizomycotina</taxon>
        <taxon>Eurotiomycetes</taxon>
        <taxon>Eurotiomycetidae</taxon>
        <taxon>Eurotiales</taxon>
        <taxon>Aspergillaceae</taxon>
        <taxon>Penicillium</taxon>
    </lineage>
</organism>
<evidence type="ECO:0000256" key="4">
    <source>
        <dbReference type="ARBA" id="ARBA00022827"/>
    </source>
</evidence>
<dbReference type="Gene3D" id="3.50.50.60">
    <property type="entry name" value="FAD/NAD(P)-binding domain"/>
    <property type="match status" value="3"/>
</dbReference>
<dbReference type="Proteomes" id="UP000030143">
    <property type="component" value="Unassembled WGS sequence"/>
</dbReference>
<dbReference type="Gene3D" id="1.25.40.20">
    <property type="entry name" value="Ankyrin repeat-containing domain"/>
    <property type="match status" value="1"/>
</dbReference>
<feature type="repeat" description="ANK" evidence="6">
    <location>
        <begin position="108"/>
        <end position="140"/>
    </location>
</feature>
<dbReference type="Pfam" id="PF00743">
    <property type="entry name" value="FMO-like"/>
    <property type="match status" value="1"/>
</dbReference>
<dbReference type="GO" id="GO:0050660">
    <property type="term" value="F:flavin adenine dinucleotide binding"/>
    <property type="evidence" value="ECO:0007669"/>
    <property type="project" value="InterPro"/>
</dbReference>
<feature type="repeat" description="ANK" evidence="6">
    <location>
        <begin position="72"/>
        <end position="107"/>
    </location>
</feature>
<feature type="repeat" description="ANK" evidence="6">
    <location>
        <begin position="175"/>
        <end position="207"/>
    </location>
</feature>
<feature type="repeat" description="ANK" evidence="6">
    <location>
        <begin position="141"/>
        <end position="165"/>
    </location>
</feature>
<dbReference type="PROSITE" id="PS50297">
    <property type="entry name" value="ANK_REP_REGION"/>
    <property type="match status" value="3"/>
</dbReference>
<keyword evidence="7" id="KW-0472">Membrane</keyword>
<dbReference type="PANTHER" id="PTHR42877">
    <property type="entry name" value="L-ORNITHINE N(5)-MONOOXYGENASE-RELATED"/>
    <property type="match status" value="1"/>
</dbReference>
<keyword evidence="6" id="KW-0040">ANK repeat</keyword>
<dbReference type="InterPro" id="IPR020946">
    <property type="entry name" value="Flavin_mOase-like"/>
</dbReference>
<dbReference type="SMART" id="SM00248">
    <property type="entry name" value="ANK"/>
    <property type="match status" value="6"/>
</dbReference>
<dbReference type="AlphaFoldDB" id="A0A0A2JZD3"/>
<comment type="cofactor">
    <cofactor evidence="1">
        <name>FAD</name>
        <dbReference type="ChEBI" id="CHEBI:57692"/>
    </cofactor>
</comment>
<keyword evidence="7" id="KW-1133">Transmembrane helix</keyword>
<dbReference type="HOGENOM" id="CLU_384536_0_0_1"/>
<evidence type="ECO:0000313" key="9">
    <source>
        <dbReference type="Proteomes" id="UP000030143"/>
    </source>
</evidence>
<dbReference type="Pfam" id="PF12796">
    <property type="entry name" value="Ank_2"/>
    <property type="match status" value="2"/>
</dbReference>
<keyword evidence="5" id="KW-0560">Oxidoreductase</keyword>
<keyword evidence="7" id="KW-0812">Transmembrane</keyword>
<keyword evidence="3" id="KW-0285">Flavoprotein</keyword>
<dbReference type="GO" id="GO:0050661">
    <property type="term" value="F:NADP binding"/>
    <property type="evidence" value="ECO:0007669"/>
    <property type="project" value="InterPro"/>
</dbReference>
<dbReference type="InterPro" id="IPR051209">
    <property type="entry name" value="FAD-bind_Monooxygenase_sf"/>
</dbReference>
<dbReference type="SUPFAM" id="SSF51905">
    <property type="entry name" value="FAD/NAD(P)-binding domain"/>
    <property type="match status" value="3"/>
</dbReference>
<evidence type="ECO:0000256" key="3">
    <source>
        <dbReference type="ARBA" id="ARBA00022630"/>
    </source>
</evidence>
<keyword evidence="9" id="KW-1185">Reference proteome</keyword>
<keyword evidence="4" id="KW-0274">FAD</keyword>
<dbReference type="RefSeq" id="XP_016601842.1">
    <property type="nucleotide sequence ID" value="XM_016747367.1"/>
</dbReference>
<dbReference type="InterPro" id="IPR036188">
    <property type="entry name" value="FAD/NAD-bd_sf"/>
</dbReference>
<dbReference type="GO" id="GO:0004499">
    <property type="term" value="F:N,N-dimethylaniline monooxygenase activity"/>
    <property type="evidence" value="ECO:0007669"/>
    <property type="project" value="InterPro"/>
</dbReference>
<evidence type="ECO:0000256" key="5">
    <source>
        <dbReference type="ARBA" id="ARBA00023002"/>
    </source>
</evidence>
<dbReference type="SUPFAM" id="SSF48403">
    <property type="entry name" value="Ankyrin repeat"/>
    <property type="match status" value="1"/>
</dbReference>
<dbReference type="STRING" id="27334.A0A0A2JZD3"/>
<name>A0A0A2JZD3_PENEN</name>
<dbReference type="GeneID" id="27682787"/>
<dbReference type="VEuPathDB" id="FungiDB:PEXP_006030"/>
<dbReference type="PROSITE" id="PS50088">
    <property type="entry name" value="ANK_REPEAT"/>
    <property type="match status" value="4"/>
</dbReference>
<feature type="transmembrane region" description="Helical" evidence="7">
    <location>
        <begin position="688"/>
        <end position="711"/>
    </location>
</feature>
<evidence type="ECO:0000313" key="8">
    <source>
        <dbReference type="EMBL" id="KGO60832.1"/>
    </source>
</evidence>
<gene>
    <name evidence="8" type="ORF">PEX2_100970</name>
</gene>
<protein>
    <submittedName>
        <fullName evidence="8">Uncharacterized protein</fullName>
    </submittedName>
</protein>
<evidence type="ECO:0000256" key="2">
    <source>
        <dbReference type="ARBA" id="ARBA00010139"/>
    </source>
</evidence>
<dbReference type="PANTHER" id="PTHR42877:SF4">
    <property type="entry name" value="FAD_NAD(P)-BINDING DOMAIN-CONTAINING PROTEIN-RELATED"/>
    <property type="match status" value="1"/>
</dbReference>
<accession>A0A0A2JZD3</accession>
<reference evidence="8 9" key="1">
    <citation type="journal article" date="2015" name="Mol. Plant Microbe Interact.">
        <title>Genome, transcriptome, and functional analyses of Penicillium expansum provide new insights into secondary metabolism and pathogenicity.</title>
        <authorList>
            <person name="Ballester A.R."/>
            <person name="Marcet-Houben M."/>
            <person name="Levin E."/>
            <person name="Sela N."/>
            <person name="Selma-Lazaro C."/>
            <person name="Carmona L."/>
            <person name="Wisniewski M."/>
            <person name="Droby S."/>
            <person name="Gonzalez-Candelas L."/>
            <person name="Gabaldon T."/>
        </authorList>
    </citation>
    <scope>NUCLEOTIDE SEQUENCE [LARGE SCALE GENOMIC DNA]</scope>
    <source>
        <strain evidence="8 9">MD-8</strain>
    </source>
</reference>